<keyword evidence="3" id="KW-1185">Reference proteome</keyword>
<evidence type="ECO:0000313" key="3">
    <source>
        <dbReference type="Proteomes" id="UP001642360"/>
    </source>
</evidence>
<organism evidence="2 3">
    <name type="scientific">Ilex paraguariensis</name>
    <name type="common">yerba mate</name>
    <dbReference type="NCBI Taxonomy" id="185542"/>
    <lineage>
        <taxon>Eukaryota</taxon>
        <taxon>Viridiplantae</taxon>
        <taxon>Streptophyta</taxon>
        <taxon>Embryophyta</taxon>
        <taxon>Tracheophyta</taxon>
        <taxon>Spermatophyta</taxon>
        <taxon>Magnoliopsida</taxon>
        <taxon>eudicotyledons</taxon>
        <taxon>Gunneridae</taxon>
        <taxon>Pentapetalae</taxon>
        <taxon>asterids</taxon>
        <taxon>campanulids</taxon>
        <taxon>Aquifoliales</taxon>
        <taxon>Aquifoliaceae</taxon>
        <taxon>Ilex</taxon>
    </lineage>
</organism>
<comment type="caution">
    <text evidence="2">The sequence shown here is derived from an EMBL/GenBank/DDBJ whole genome shotgun (WGS) entry which is preliminary data.</text>
</comment>
<evidence type="ECO:0000313" key="2">
    <source>
        <dbReference type="EMBL" id="CAK9177779.1"/>
    </source>
</evidence>
<accession>A0ABC8UBX1</accession>
<evidence type="ECO:0000256" key="1">
    <source>
        <dbReference type="SAM" id="MobiDB-lite"/>
    </source>
</evidence>
<proteinExistence type="predicted"/>
<name>A0ABC8UBX1_9AQUA</name>
<sequence length="147" mass="16228">MISGNGKRKKDKKIPVKQGKVGPLGVASSSNHPPLKVSHKRAHITQLIYEIVENNTQKIPPSTCGEKCSLELPDTAEGHPNIEFLHEICNSPKACRDSCFNSNDQEIDITPLAATLLEGGSPTDENYQRIGQWCQLIGLRMSCHQLR</sequence>
<feature type="compositionally biased region" description="Basic residues" evidence="1">
    <location>
        <begin position="1"/>
        <end position="12"/>
    </location>
</feature>
<feature type="region of interest" description="Disordered" evidence="1">
    <location>
        <begin position="1"/>
        <end position="37"/>
    </location>
</feature>
<dbReference type="AlphaFoldDB" id="A0ABC8UBX1"/>
<reference evidence="2 3" key="1">
    <citation type="submission" date="2024-02" db="EMBL/GenBank/DDBJ databases">
        <authorList>
            <person name="Vignale AGUSTIN F."/>
            <person name="Sosa J E."/>
            <person name="Modenutti C."/>
        </authorList>
    </citation>
    <scope>NUCLEOTIDE SEQUENCE [LARGE SCALE GENOMIC DNA]</scope>
</reference>
<gene>
    <name evidence="2" type="ORF">ILEXP_LOCUS47700</name>
</gene>
<dbReference type="Proteomes" id="UP001642360">
    <property type="component" value="Unassembled WGS sequence"/>
</dbReference>
<dbReference type="EMBL" id="CAUOFW020007164">
    <property type="protein sequence ID" value="CAK9177779.1"/>
    <property type="molecule type" value="Genomic_DNA"/>
</dbReference>
<protein>
    <submittedName>
        <fullName evidence="2">Uncharacterized protein</fullName>
    </submittedName>
</protein>